<dbReference type="EMBL" id="KC821607">
    <property type="protein sequence ID" value="AGO47335.1"/>
    <property type="molecule type" value="Genomic_DNA"/>
</dbReference>
<dbReference type="EMBL" id="KC821607">
    <property type="protein sequence ID" value="AGO47291.1"/>
    <property type="molecule type" value="Genomic_DNA"/>
</dbReference>
<protein>
    <submittedName>
        <fullName evidence="1">Uncharacterized protein</fullName>
    </submittedName>
</protein>
<evidence type="ECO:0000313" key="1">
    <source>
        <dbReference type="EMBL" id="AGO47291.1"/>
    </source>
</evidence>
<name>R9ZW28_9CAUD</name>
<sequence length="77" mass="8890">MTTKQLEKIGIIRDGGKLKPFNYWCNVTQSHIKIYKTDTMEDVVKAIYEKGIEDGVKEGKEQRSKQIKGLLNNDDLF</sequence>
<dbReference type="RefSeq" id="YP_008241738.1">
    <property type="nucleotide sequence ID" value="NC_021799.1"/>
</dbReference>
<keyword evidence="3" id="KW-1185">Reference proteome</keyword>
<gene>
    <name evidence="1" type="ORF">Phi19:1_gp001</name>
    <name evidence="2" type="ORF">Phi19:1_gp045</name>
</gene>
<dbReference type="KEGG" id="vg:16880847"/>
<evidence type="ECO:0000313" key="3">
    <source>
        <dbReference type="Proteomes" id="UP000014730"/>
    </source>
</evidence>
<evidence type="ECO:0000313" key="2">
    <source>
        <dbReference type="EMBL" id="AGO47335.1"/>
    </source>
</evidence>
<reference evidence="1 3" key="1">
    <citation type="journal article" date="2013" name="Proc. Natl. Acad. Sci. U.S.A.">
        <title>Twelve previously unknown phage genera are ubiquitous in global oceans.</title>
        <authorList>
            <person name="Holmfeldt K."/>
            <person name="Solonenko N."/>
            <person name="Shah M."/>
            <person name="Corrier K."/>
            <person name="Riemann L."/>
            <person name="Verberkmoes N.C."/>
            <person name="Sullivan M.B."/>
        </authorList>
    </citation>
    <scope>NUCLEOTIDE SEQUENCE [LARGE SCALE GENOMIC DNA]</scope>
    <source>
        <strain evidence="1">Phi19:1</strain>
    </source>
</reference>
<proteinExistence type="predicted"/>
<dbReference type="KEGG" id="vg:16880875"/>
<organism evidence="1 3">
    <name type="scientific">Cellulophaga phage phi19:1</name>
    <dbReference type="NCBI Taxonomy" id="1327970"/>
    <lineage>
        <taxon>Viruses</taxon>
        <taxon>Duplodnaviria</taxon>
        <taxon>Heunggongvirae</taxon>
        <taxon>Uroviricota</taxon>
        <taxon>Caudoviricetes</taxon>
        <taxon>Assiduviridae</taxon>
        <taxon>Cellubavirus</taxon>
        <taxon>Cellubavirus phi19una</taxon>
    </lineage>
</organism>
<dbReference type="RefSeq" id="YP_008241694.1">
    <property type="nucleotide sequence ID" value="NC_021799.1"/>
</dbReference>
<dbReference type="GeneID" id="16880847"/>
<dbReference type="Proteomes" id="UP000014730">
    <property type="component" value="Segment"/>
</dbReference>
<accession>R9ZW28</accession>
<reference evidence="3" key="2">
    <citation type="submission" date="2013-03" db="EMBL/GenBank/DDBJ databases">
        <title>The Cellulophaga phages: a novel, diverse, and globally ubiquitous model system.</title>
        <authorList>
            <person name="Holmfeldt K."/>
            <person name="Solonenko N."/>
            <person name="Shah M."/>
            <person name="Corrier K."/>
            <person name="Riemann L."/>
            <person name="VerBerkmoes N.C."/>
            <person name="Sullivan M.B."/>
        </authorList>
    </citation>
    <scope>NUCLEOTIDE SEQUENCE [LARGE SCALE GENOMIC DNA]</scope>
</reference>
<dbReference type="GeneID" id="16880875"/>